<organism evidence="1 2">
    <name type="scientific">Streptomyces thermospinosisporus</name>
    <dbReference type="NCBI Taxonomy" id="161482"/>
    <lineage>
        <taxon>Bacteria</taxon>
        <taxon>Bacillati</taxon>
        <taxon>Actinomycetota</taxon>
        <taxon>Actinomycetes</taxon>
        <taxon>Kitasatosporales</taxon>
        <taxon>Streptomycetaceae</taxon>
        <taxon>Streptomyces</taxon>
    </lineage>
</organism>
<evidence type="ECO:0000313" key="2">
    <source>
        <dbReference type="Proteomes" id="UP001500973"/>
    </source>
</evidence>
<keyword evidence="2" id="KW-1185">Reference proteome</keyword>
<proteinExistence type="predicted"/>
<accession>A0ABP4JA83</accession>
<evidence type="ECO:0000313" key="1">
    <source>
        <dbReference type="EMBL" id="GAA1414151.1"/>
    </source>
</evidence>
<comment type="caution">
    <text evidence="1">The sequence shown here is derived from an EMBL/GenBank/DDBJ whole genome shotgun (WGS) entry which is preliminary data.</text>
</comment>
<protein>
    <submittedName>
        <fullName evidence="1">Uncharacterized protein</fullName>
    </submittedName>
</protein>
<sequence>MDASTGIVGHFVGRVLDEFEKLAVTVSALRDTTFTVRVLGHETGVDGVGLQDARGLLQDGFDDRRVRGRHG</sequence>
<reference evidence="2" key="1">
    <citation type="journal article" date="2019" name="Int. J. Syst. Evol. Microbiol.">
        <title>The Global Catalogue of Microorganisms (GCM) 10K type strain sequencing project: providing services to taxonomists for standard genome sequencing and annotation.</title>
        <authorList>
            <consortium name="The Broad Institute Genomics Platform"/>
            <consortium name="The Broad Institute Genome Sequencing Center for Infectious Disease"/>
            <person name="Wu L."/>
            <person name="Ma J."/>
        </authorList>
    </citation>
    <scope>NUCLEOTIDE SEQUENCE [LARGE SCALE GENOMIC DNA]</scope>
    <source>
        <strain evidence="2">JCM 11756</strain>
    </source>
</reference>
<gene>
    <name evidence="1" type="ORF">GCM10009601_01450</name>
</gene>
<name>A0ABP4JA83_9ACTN</name>
<dbReference type="EMBL" id="BAAAIZ010000002">
    <property type="protein sequence ID" value="GAA1414151.1"/>
    <property type="molecule type" value="Genomic_DNA"/>
</dbReference>
<dbReference type="Proteomes" id="UP001500973">
    <property type="component" value="Unassembled WGS sequence"/>
</dbReference>